<name>A0A0S2ZQC3_9FUSO</name>
<accession>A0A0S2ZQC3</accession>
<dbReference type="RefSeq" id="WP_029491084.1">
    <property type="nucleotide sequence ID" value="NZ_CP013332.1"/>
</dbReference>
<keyword evidence="1" id="KW-0175">Coiled coil</keyword>
<dbReference type="Proteomes" id="UP000063275">
    <property type="component" value="Plasmid unnamed1"/>
</dbReference>
<protein>
    <recommendedName>
        <fullName evidence="4">Conjugal transfer protein TraD</fullName>
    </recommendedName>
</protein>
<proteinExistence type="predicted"/>
<organism evidence="2">
    <name type="scientific">Fusobacterium hwasookii ChDC F174</name>
    <dbReference type="NCBI Taxonomy" id="1307442"/>
    <lineage>
        <taxon>Bacteria</taxon>
        <taxon>Fusobacteriati</taxon>
        <taxon>Fusobacteriota</taxon>
        <taxon>Fusobacteriia</taxon>
        <taxon>Fusobacteriales</taxon>
        <taxon>Fusobacteriaceae</taxon>
        <taxon>Fusobacterium</taxon>
    </lineage>
</organism>
<evidence type="ECO:0008006" key="4">
    <source>
        <dbReference type="Google" id="ProtNLM"/>
    </source>
</evidence>
<dbReference type="KEGG" id="fhw:RN87_11575"/>
<dbReference type="GeneID" id="60659030"/>
<dbReference type="OrthoDB" id="9926936at2"/>
<feature type="coiled-coil region" evidence="1">
    <location>
        <begin position="14"/>
        <end position="41"/>
    </location>
</feature>
<geneLocation type="plasmid" evidence="2">
    <name>unnamed1</name>
</geneLocation>
<evidence type="ECO:0000313" key="3">
    <source>
        <dbReference type="Proteomes" id="UP000063275"/>
    </source>
</evidence>
<evidence type="ECO:0000313" key="2">
    <source>
        <dbReference type="EMBL" id="ALQ41194.1"/>
    </source>
</evidence>
<gene>
    <name evidence="2" type="ORF">RN87_11575</name>
</gene>
<dbReference type="EMBL" id="CP013332">
    <property type="protein sequence ID" value="ALQ41194.1"/>
    <property type="molecule type" value="Genomic_DNA"/>
</dbReference>
<sequence>MKKESLLEKQERIKRTYLERAKKIKGEIKAAEKNQERKTKRELLKIITDVLALEEDSLNIFFKDNHSLLVGFLVTELDEDTKLKYIKAGEKILLKIENEKLKKKEKIKMKEEDINE</sequence>
<keyword evidence="2" id="KW-0614">Plasmid</keyword>
<evidence type="ECO:0000256" key="1">
    <source>
        <dbReference type="SAM" id="Coils"/>
    </source>
</evidence>
<reference evidence="2 3" key="1">
    <citation type="submission" date="2015-11" db="EMBL/GenBank/DDBJ databases">
        <authorList>
            <person name="Zhang Y."/>
            <person name="Guo Z."/>
        </authorList>
    </citation>
    <scope>NUCLEOTIDE SEQUENCE [LARGE SCALE GENOMIC DNA]</scope>
    <source>
        <strain evidence="2 3">ChDC F174</strain>
        <plasmid evidence="3">Plasmid unnamed1</plasmid>
    </source>
</reference>
<dbReference type="AlphaFoldDB" id="A0A0S2ZQC3"/>